<dbReference type="InterPro" id="IPR006083">
    <property type="entry name" value="PRK/URK"/>
</dbReference>
<dbReference type="Proteomes" id="UP000317982">
    <property type="component" value="Unassembled WGS sequence"/>
</dbReference>
<dbReference type="Pfam" id="PF00485">
    <property type="entry name" value="PRK"/>
    <property type="match status" value="1"/>
</dbReference>
<dbReference type="InterPro" id="IPR027417">
    <property type="entry name" value="P-loop_NTPase"/>
</dbReference>
<reference evidence="2 3" key="1">
    <citation type="submission" date="2019-07" db="EMBL/GenBank/DDBJ databases">
        <title>Cryptosporangium phraense sp. nov., isolated from plant litter.</title>
        <authorList>
            <person name="Suriyachadkun C."/>
        </authorList>
    </citation>
    <scope>NUCLEOTIDE SEQUENCE [LARGE SCALE GENOMIC DNA]</scope>
    <source>
        <strain evidence="2 3">A-T 5661</strain>
    </source>
</reference>
<accession>A0A545AWV2</accession>
<sequence length="201" mass="22018">MNPSLLDRARELASGPRRILGLTGAPGAGKSTLAASLVEALDPLAVLVPMDGFHLANEELLRLGRRDRKGAVDTFDAAGYVALLRRLRDPADDLVYAPRFVREIEEPIACALPVPSAVPLVVTEGNYLLVDDGPWAAVRGLLDEVWYLEVDEEVRMDRLVARHIAFGKEPEAARAWSYGTDQRNADLIASTRARADRVVRP</sequence>
<feature type="domain" description="Phosphoribulokinase/uridine kinase" evidence="1">
    <location>
        <begin position="19"/>
        <end position="164"/>
    </location>
</feature>
<dbReference type="OrthoDB" id="3192509at2"/>
<organism evidence="2 3">
    <name type="scientific">Cryptosporangium phraense</name>
    <dbReference type="NCBI Taxonomy" id="2593070"/>
    <lineage>
        <taxon>Bacteria</taxon>
        <taxon>Bacillati</taxon>
        <taxon>Actinomycetota</taxon>
        <taxon>Actinomycetes</taxon>
        <taxon>Cryptosporangiales</taxon>
        <taxon>Cryptosporangiaceae</taxon>
        <taxon>Cryptosporangium</taxon>
    </lineage>
</organism>
<dbReference type="Gene3D" id="3.40.50.300">
    <property type="entry name" value="P-loop containing nucleotide triphosphate hydrolases"/>
    <property type="match status" value="1"/>
</dbReference>
<proteinExistence type="predicted"/>
<keyword evidence="2" id="KW-0418">Kinase</keyword>
<keyword evidence="3" id="KW-1185">Reference proteome</keyword>
<dbReference type="AlphaFoldDB" id="A0A545AWV2"/>
<dbReference type="NCBIfam" id="NF006743">
    <property type="entry name" value="PRK09270.1-2"/>
    <property type="match status" value="1"/>
</dbReference>
<comment type="caution">
    <text evidence="2">The sequence shown here is derived from an EMBL/GenBank/DDBJ whole genome shotgun (WGS) entry which is preliminary data.</text>
</comment>
<keyword evidence="2" id="KW-0808">Transferase</keyword>
<dbReference type="InParanoid" id="A0A545AWV2"/>
<dbReference type="PANTHER" id="PTHR10285">
    <property type="entry name" value="URIDINE KINASE"/>
    <property type="match status" value="1"/>
</dbReference>
<dbReference type="GO" id="GO:0005524">
    <property type="term" value="F:ATP binding"/>
    <property type="evidence" value="ECO:0007669"/>
    <property type="project" value="InterPro"/>
</dbReference>
<evidence type="ECO:0000313" key="2">
    <source>
        <dbReference type="EMBL" id="TQS45751.1"/>
    </source>
</evidence>
<protein>
    <submittedName>
        <fullName evidence="2">Nucleoside/nucleotide kinase family protein</fullName>
    </submittedName>
</protein>
<dbReference type="GO" id="GO:0016301">
    <property type="term" value="F:kinase activity"/>
    <property type="evidence" value="ECO:0007669"/>
    <property type="project" value="UniProtKB-KW"/>
</dbReference>
<dbReference type="SUPFAM" id="SSF52540">
    <property type="entry name" value="P-loop containing nucleoside triphosphate hydrolases"/>
    <property type="match status" value="1"/>
</dbReference>
<dbReference type="EMBL" id="VIRS01000004">
    <property type="protein sequence ID" value="TQS45751.1"/>
    <property type="molecule type" value="Genomic_DNA"/>
</dbReference>
<name>A0A545AWV2_9ACTN</name>
<evidence type="ECO:0000259" key="1">
    <source>
        <dbReference type="Pfam" id="PF00485"/>
    </source>
</evidence>
<gene>
    <name evidence="2" type="ORF">FL583_08565</name>
</gene>
<evidence type="ECO:0000313" key="3">
    <source>
        <dbReference type="Proteomes" id="UP000317982"/>
    </source>
</evidence>
<dbReference type="RefSeq" id="WP_142703979.1">
    <property type="nucleotide sequence ID" value="NZ_VIRS01000004.1"/>
</dbReference>